<protein>
    <submittedName>
        <fullName evidence="2">Uncharacterized protein</fullName>
    </submittedName>
</protein>
<comment type="caution">
    <text evidence="2">The sequence shown here is derived from an EMBL/GenBank/DDBJ whole genome shotgun (WGS) entry which is preliminary data.</text>
</comment>
<gene>
    <name evidence="2" type="ORF">PVAG01_08175</name>
</gene>
<dbReference type="Proteomes" id="UP001629113">
    <property type="component" value="Unassembled WGS sequence"/>
</dbReference>
<sequence>MVSVVKSRVSSHHPVIETVATEKEARRVLEWQHEVARSVTEQESDAGSEYTATTHRPETRRYESYPQQSERPPMRLVRRVTETTETYPAAPAGSTGMSGKAILGTLLGAAAGAAVAYAMVCSEDPEYIPAPVQRRASVAGSKPAYSTYGVNSPGVRIVERIEMEPARTYVSARDNRSVTPRYVPGYSVAPSMPPMSGRSDMHRIEDRSRDDGRYLNNDASVVSRSRRYSDAGSAIHRPLTILPAPPKSQVSHTSSEGKEKSEAGRSTHTKVAPSVHSKVAPSVHSKAPSMHSKAMSVHSKAPTVHSKAPSVHSKAPSVHSKAPSAHPKSVVDAPAPARSHVSSASTIKASSPPAPTAKSKVSATTIVFRPRESSGESKVSARHVALPKSVVSGVGYERSIAPSDSVSNAGSRRSRR</sequence>
<feature type="region of interest" description="Disordered" evidence="1">
    <location>
        <begin position="396"/>
        <end position="416"/>
    </location>
</feature>
<keyword evidence="3" id="KW-1185">Reference proteome</keyword>
<evidence type="ECO:0000256" key="1">
    <source>
        <dbReference type="SAM" id="MobiDB-lite"/>
    </source>
</evidence>
<feature type="compositionally biased region" description="Basic and acidic residues" evidence="1">
    <location>
        <begin position="199"/>
        <end position="213"/>
    </location>
</feature>
<accession>A0ABR4P928</accession>
<dbReference type="EMBL" id="JBFCZG010000007">
    <property type="protein sequence ID" value="KAL3419677.1"/>
    <property type="molecule type" value="Genomic_DNA"/>
</dbReference>
<feature type="compositionally biased region" description="Basic and acidic residues" evidence="1">
    <location>
        <begin position="255"/>
        <end position="265"/>
    </location>
</feature>
<feature type="compositionally biased region" description="Polar residues" evidence="1">
    <location>
        <begin position="402"/>
        <end position="416"/>
    </location>
</feature>
<name>A0ABR4P928_9HELO</name>
<reference evidence="2 3" key="1">
    <citation type="submission" date="2024-06" db="EMBL/GenBank/DDBJ databases">
        <title>Complete genome of Phlyctema vagabunda strain 19-DSS-EL-015.</title>
        <authorList>
            <person name="Fiorenzani C."/>
        </authorList>
    </citation>
    <scope>NUCLEOTIDE SEQUENCE [LARGE SCALE GENOMIC DNA]</scope>
    <source>
        <strain evidence="2 3">19-DSS-EL-015</strain>
    </source>
</reference>
<proteinExistence type="predicted"/>
<evidence type="ECO:0000313" key="3">
    <source>
        <dbReference type="Proteomes" id="UP001629113"/>
    </source>
</evidence>
<feature type="region of interest" description="Disordered" evidence="1">
    <location>
        <begin position="36"/>
        <end position="72"/>
    </location>
</feature>
<evidence type="ECO:0000313" key="2">
    <source>
        <dbReference type="EMBL" id="KAL3419677.1"/>
    </source>
</evidence>
<organism evidence="2 3">
    <name type="scientific">Phlyctema vagabunda</name>
    <dbReference type="NCBI Taxonomy" id="108571"/>
    <lineage>
        <taxon>Eukaryota</taxon>
        <taxon>Fungi</taxon>
        <taxon>Dikarya</taxon>
        <taxon>Ascomycota</taxon>
        <taxon>Pezizomycotina</taxon>
        <taxon>Leotiomycetes</taxon>
        <taxon>Helotiales</taxon>
        <taxon>Dermateaceae</taxon>
        <taxon>Phlyctema</taxon>
    </lineage>
</organism>
<feature type="compositionally biased region" description="Polar residues" evidence="1">
    <location>
        <begin position="340"/>
        <end position="349"/>
    </location>
</feature>
<feature type="region of interest" description="Disordered" evidence="1">
    <location>
        <begin position="181"/>
        <end position="363"/>
    </location>
</feature>